<evidence type="ECO:0000259" key="1">
    <source>
        <dbReference type="Pfam" id="PF00190"/>
    </source>
</evidence>
<dbReference type="InterPro" id="IPR011051">
    <property type="entry name" value="RmlC_Cupin_sf"/>
</dbReference>
<dbReference type="InterPro" id="IPR014710">
    <property type="entry name" value="RmlC-like_jellyroll"/>
</dbReference>
<organism evidence="2 3">
    <name type="scientific">Nocardia sputorum</name>
    <dbReference type="NCBI Taxonomy" id="2984338"/>
    <lineage>
        <taxon>Bacteria</taxon>
        <taxon>Bacillati</taxon>
        <taxon>Actinomycetota</taxon>
        <taxon>Actinomycetes</taxon>
        <taxon>Mycobacteriales</taxon>
        <taxon>Nocardiaceae</taxon>
        <taxon>Nocardia</taxon>
    </lineage>
</organism>
<evidence type="ECO:0000313" key="2">
    <source>
        <dbReference type="EMBL" id="BDT98617.1"/>
    </source>
</evidence>
<dbReference type="RefSeq" id="WP_281878666.1">
    <property type="nucleotide sequence ID" value="NZ_AP026976.1"/>
</dbReference>
<proteinExistence type="predicted"/>
<gene>
    <name evidence="2" type="ORF">IFM12276_16460</name>
</gene>
<dbReference type="SUPFAM" id="SSF51182">
    <property type="entry name" value="RmlC-like cupins"/>
    <property type="match status" value="1"/>
</dbReference>
<accession>A0ABN6U078</accession>
<name>A0ABN6U078_9NOCA</name>
<feature type="domain" description="Cupin type-1" evidence="1">
    <location>
        <begin position="39"/>
        <end position="129"/>
    </location>
</feature>
<dbReference type="InterPro" id="IPR006045">
    <property type="entry name" value="Cupin_1"/>
</dbReference>
<dbReference type="Gene3D" id="2.60.120.10">
    <property type="entry name" value="Jelly Rolls"/>
    <property type="match status" value="1"/>
</dbReference>
<evidence type="ECO:0000313" key="3">
    <source>
        <dbReference type="Proteomes" id="UP001317870"/>
    </source>
</evidence>
<dbReference type="EMBL" id="AP026978">
    <property type="protein sequence ID" value="BDT98617.1"/>
    <property type="molecule type" value="Genomic_DNA"/>
</dbReference>
<dbReference type="Proteomes" id="UP001317870">
    <property type="component" value="Chromosome"/>
</dbReference>
<reference evidence="2 3" key="1">
    <citation type="submission" date="2022-11" db="EMBL/GenBank/DDBJ databases">
        <title>Genome Sequencing of Nocardia sp. ON39_IFM12276 and assembly.</title>
        <authorList>
            <person name="Shimojima M."/>
            <person name="Toyokawa M."/>
            <person name="Uesaka K."/>
        </authorList>
    </citation>
    <scope>NUCLEOTIDE SEQUENCE [LARGE SCALE GENOMIC DNA]</scope>
    <source>
        <strain evidence="2 3">IFM 12276</strain>
    </source>
</reference>
<sequence>MKSAVKHVRVIKPSDAAETIGRQRQRLIPCVTTETCGATGISAGMVNMTPGAMSKAHYHAHSEIVVVCLRGRAATLIGPELTPYFHGPGEFIYIPDGVVHVAVNLDETEDLVAVEMRTDPLFNDDVVLTPEYDALVPEVVARLRRRDPVGS</sequence>
<keyword evidence="3" id="KW-1185">Reference proteome</keyword>
<protein>
    <recommendedName>
        <fullName evidence="1">Cupin type-1 domain-containing protein</fullName>
    </recommendedName>
</protein>
<dbReference type="Pfam" id="PF00190">
    <property type="entry name" value="Cupin_1"/>
    <property type="match status" value="1"/>
</dbReference>